<evidence type="ECO:0000256" key="5">
    <source>
        <dbReference type="SAM" id="MobiDB-lite"/>
    </source>
</evidence>
<dbReference type="SMART" id="SM00528">
    <property type="entry name" value="HNS"/>
    <property type="match status" value="3"/>
</dbReference>
<keyword evidence="8" id="KW-1185">Reference proteome</keyword>
<reference evidence="7 8" key="1">
    <citation type="journal article" date="2022" name="Front. Microbiol.">
        <title>Identification and characterization of a novel class of self-sufficient cytochrome P450 hydroxylase involved in cyclohexanecarboxylate degradation in Paraburkholderia terrae strain KU-64.</title>
        <authorList>
            <person name="Yamamoto T."/>
            <person name="Hasegawa Y."/>
            <person name="Iwaki H."/>
        </authorList>
    </citation>
    <scope>NUCLEOTIDE SEQUENCE [LARGE SCALE GENOMIC DNA]</scope>
    <source>
        <strain evidence="7 8">KU-64</strain>
    </source>
</reference>
<dbReference type="EMBL" id="AP024956">
    <property type="protein sequence ID" value="BCZ81906.1"/>
    <property type="molecule type" value="Genomic_DNA"/>
</dbReference>
<evidence type="ECO:0000313" key="8">
    <source>
        <dbReference type="Proteomes" id="UP001319874"/>
    </source>
</evidence>
<evidence type="ECO:0000256" key="3">
    <source>
        <dbReference type="ARBA" id="ARBA00022490"/>
    </source>
</evidence>
<evidence type="ECO:0000256" key="2">
    <source>
        <dbReference type="ARBA" id="ARBA00010610"/>
    </source>
</evidence>
<feature type="domain" description="DNA-binding protein H-NS-like C-terminal" evidence="6">
    <location>
        <begin position="66"/>
        <end position="106"/>
    </location>
</feature>
<protein>
    <recommendedName>
        <fullName evidence="6">DNA-binding protein H-NS-like C-terminal domain-containing protein</fullName>
    </recommendedName>
</protein>
<gene>
    <name evidence="7" type="ORF">PTKU64_55810</name>
</gene>
<feature type="compositionally biased region" description="Low complexity" evidence="5">
    <location>
        <begin position="121"/>
        <end position="135"/>
    </location>
</feature>
<dbReference type="Pfam" id="PF00816">
    <property type="entry name" value="Histone_HNS"/>
    <property type="match status" value="3"/>
</dbReference>
<feature type="domain" description="DNA-binding protein H-NS-like C-terminal" evidence="6">
    <location>
        <begin position="126"/>
        <end position="166"/>
    </location>
</feature>
<comment type="similarity">
    <text evidence="2">Belongs to the histone-like protein H-NS family.</text>
</comment>
<sequence>MTTLESLQAKIAKLTAQAEAIVKKDWTAVIAKIRDIMEKHGLTTADIEAHSGGAKKRGRKPGAKGAVKSVASVAKYQDPKTGATWTGHGRAPMWIANAKDRTKFLADATGATASKPNVSSKAPGKAAAKGKLPPKYINRKTGETWSGHARPPAWLKDVKDRSKFLIAGGAEATVATPAGAVKKAKTAMKKASKAVGATSTKGQPKGPQPAKYRDSKSGATWSGRGPAPVWLSGAKDRSKFLIEGTGAAADVSASTVTKSLAKKAVAKKAVAEKVAATKTAPTKKVAVKKVVAKKAASAKVPAPLVAVESGAELTT</sequence>
<keyword evidence="4" id="KW-0238">DNA-binding</keyword>
<evidence type="ECO:0000313" key="7">
    <source>
        <dbReference type="EMBL" id="BCZ81906.1"/>
    </source>
</evidence>
<comment type="subcellular location">
    <subcellularLocation>
        <location evidence="1">Cytoplasm</location>
        <location evidence="1">Nucleoid</location>
    </subcellularLocation>
</comment>
<evidence type="ECO:0000259" key="6">
    <source>
        <dbReference type="SMART" id="SM00528"/>
    </source>
</evidence>
<feature type="region of interest" description="Disordered" evidence="5">
    <location>
        <begin position="192"/>
        <end position="224"/>
    </location>
</feature>
<dbReference type="PANTHER" id="PTHR38097">
    <property type="match status" value="1"/>
</dbReference>
<accession>A0ABM7U5F6</accession>
<dbReference type="InterPro" id="IPR027444">
    <property type="entry name" value="H-NS_C_dom"/>
</dbReference>
<keyword evidence="3" id="KW-0963">Cytoplasm</keyword>
<proteinExistence type="inferred from homology"/>
<dbReference type="Gene3D" id="4.10.430.30">
    <property type="match status" value="3"/>
</dbReference>
<feature type="domain" description="DNA-binding protein H-NS-like C-terminal" evidence="6">
    <location>
        <begin position="202"/>
        <end position="242"/>
    </location>
</feature>
<dbReference type="PANTHER" id="PTHR38097:SF2">
    <property type="entry name" value="DNA-BINDING PROTEIN STPA"/>
    <property type="match status" value="1"/>
</dbReference>
<dbReference type="SUPFAM" id="SSF81273">
    <property type="entry name" value="H-NS histone-like proteins"/>
    <property type="match status" value="3"/>
</dbReference>
<organism evidence="7 8">
    <name type="scientific">Paraburkholderia terrae</name>
    <dbReference type="NCBI Taxonomy" id="311230"/>
    <lineage>
        <taxon>Bacteria</taxon>
        <taxon>Pseudomonadati</taxon>
        <taxon>Pseudomonadota</taxon>
        <taxon>Betaproteobacteria</taxon>
        <taxon>Burkholderiales</taxon>
        <taxon>Burkholderiaceae</taxon>
        <taxon>Paraburkholderia</taxon>
    </lineage>
</organism>
<name>A0ABM7U5F6_9BURK</name>
<dbReference type="Proteomes" id="UP001319874">
    <property type="component" value="Chromosome 2"/>
</dbReference>
<evidence type="ECO:0000256" key="1">
    <source>
        <dbReference type="ARBA" id="ARBA00004453"/>
    </source>
</evidence>
<dbReference type="RefSeq" id="WP_229514175.1">
    <property type="nucleotide sequence ID" value="NZ_AP024956.1"/>
</dbReference>
<feature type="region of interest" description="Disordered" evidence="5">
    <location>
        <begin position="113"/>
        <end position="149"/>
    </location>
</feature>
<evidence type="ECO:0000256" key="4">
    <source>
        <dbReference type="ARBA" id="ARBA00023125"/>
    </source>
</evidence>